<gene>
    <name evidence="1" type="ORF">EVAR_48580_1</name>
</gene>
<dbReference type="EMBL" id="BGZK01000803">
    <property type="protein sequence ID" value="GBP61081.1"/>
    <property type="molecule type" value="Genomic_DNA"/>
</dbReference>
<comment type="caution">
    <text evidence="1">The sequence shown here is derived from an EMBL/GenBank/DDBJ whole genome shotgun (WGS) entry which is preliminary data.</text>
</comment>
<sequence length="257" mass="28892">MDVALNERTLTVKMVKSVGSCDQLEEVVKTYIELMRQACNIAIPLKSSKRGLKPFLVKSRVKGANAECAYQKAAHPKCGPQQTVNGKGLWDNIYSVIRETERKQENVLLQTDSKQVLGSDESATLLGKHFFLTTGSILTICIMNKLKDKPTVVVNYRQIRGICPGWTHLLPGSRSYEDTRVEDLNSQTFDRLAVIGLHIYTDGSRIEGKVGAALTEWRDGEETWYSTLRLDSFCTVFQAKIIVLQRAIQRAKKGKNR</sequence>
<evidence type="ECO:0000313" key="1">
    <source>
        <dbReference type="EMBL" id="GBP61081.1"/>
    </source>
</evidence>
<evidence type="ECO:0000313" key="2">
    <source>
        <dbReference type="Proteomes" id="UP000299102"/>
    </source>
</evidence>
<keyword evidence="2" id="KW-1185">Reference proteome</keyword>
<name>A0A4C1XB35_EUMVA</name>
<protein>
    <submittedName>
        <fullName evidence="1">Uncharacterized protein</fullName>
    </submittedName>
</protein>
<dbReference type="AlphaFoldDB" id="A0A4C1XB35"/>
<organism evidence="1 2">
    <name type="scientific">Eumeta variegata</name>
    <name type="common">Bagworm moth</name>
    <name type="synonym">Eumeta japonica</name>
    <dbReference type="NCBI Taxonomy" id="151549"/>
    <lineage>
        <taxon>Eukaryota</taxon>
        <taxon>Metazoa</taxon>
        <taxon>Ecdysozoa</taxon>
        <taxon>Arthropoda</taxon>
        <taxon>Hexapoda</taxon>
        <taxon>Insecta</taxon>
        <taxon>Pterygota</taxon>
        <taxon>Neoptera</taxon>
        <taxon>Endopterygota</taxon>
        <taxon>Lepidoptera</taxon>
        <taxon>Glossata</taxon>
        <taxon>Ditrysia</taxon>
        <taxon>Tineoidea</taxon>
        <taxon>Psychidae</taxon>
        <taxon>Oiketicinae</taxon>
        <taxon>Eumeta</taxon>
    </lineage>
</organism>
<dbReference type="Proteomes" id="UP000299102">
    <property type="component" value="Unassembled WGS sequence"/>
</dbReference>
<proteinExistence type="predicted"/>
<reference evidence="1 2" key="1">
    <citation type="journal article" date="2019" name="Commun. Biol.">
        <title>The bagworm genome reveals a unique fibroin gene that provides high tensile strength.</title>
        <authorList>
            <person name="Kono N."/>
            <person name="Nakamura H."/>
            <person name="Ohtoshi R."/>
            <person name="Tomita M."/>
            <person name="Numata K."/>
            <person name="Arakawa K."/>
        </authorList>
    </citation>
    <scope>NUCLEOTIDE SEQUENCE [LARGE SCALE GENOMIC DNA]</scope>
</reference>
<accession>A0A4C1XB35</accession>
<dbReference type="OrthoDB" id="411823at2759"/>